<organism evidence="7 8">
    <name type="scientific">Lyophyllum shimeji</name>
    <name type="common">Hon-shimeji</name>
    <name type="synonym">Tricholoma shimeji</name>
    <dbReference type="NCBI Taxonomy" id="47721"/>
    <lineage>
        <taxon>Eukaryota</taxon>
        <taxon>Fungi</taxon>
        <taxon>Dikarya</taxon>
        <taxon>Basidiomycota</taxon>
        <taxon>Agaricomycotina</taxon>
        <taxon>Agaricomycetes</taxon>
        <taxon>Agaricomycetidae</taxon>
        <taxon>Agaricales</taxon>
        <taxon>Tricholomatineae</taxon>
        <taxon>Lyophyllaceae</taxon>
        <taxon>Lyophyllum</taxon>
    </lineage>
</organism>
<feature type="region of interest" description="Disordered" evidence="4">
    <location>
        <begin position="658"/>
        <end position="840"/>
    </location>
</feature>
<protein>
    <recommendedName>
        <fullName evidence="3">DNA mismatch repair protein PMS1</fullName>
    </recommendedName>
</protein>
<dbReference type="FunFam" id="3.30.565.10:FF:000014">
    <property type="entry name" value="Mismatch repair endonuclease pms1, putative"/>
    <property type="match status" value="1"/>
</dbReference>
<proteinExistence type="inferred from homology"/>
<gene>
    <name evidence="7" type="primary">PMS1</name>
    <name evidence="7" type="ORF">LshimejAT787_1200220</name>
</gene>
<evidence type="ECO:0000259" key="5">
    <source>
        <dbReference type="SMART" id="SM00853"/>
    </source>
</evidence>
<dbReference type="EMBL" id="BRPK01000012">
    <property type="protein sequence ID" value="GLB42573.1"/>
    <property type="molecule type" value="Genomic_DNA"/>
</dbReference>
<dbReference type="InterPro" id="IPR037198">
    <property type="entry name" value="MutL_C_sf"/>
</dbReference>
<dbReference type="InterPro" id="IPR042120">
    <property type="entry name" value="MutL_C_dimsub"/>
</dbReference>
<dbReference type="OrthoDB" id="10263226at2759"/>
<dbReference type="SUPFAM" id="SSF55874">
    <property type="entry name" value="ATPase domain of HSP90 chaperone/DNA topoisomerase II/histidine kinase"/>
    <property type="match status" value="1"/>
</dbReference>
<feature type="domain" description="DNA mismatch repair protein S5" evidence="6">
    <location>
        <begin position="306"/>
        <end position="450"/>
    </location>
</feature>
<dbReference type="Gene3D" id="3.30.565.10">
    <property type="entry name" value="Histidine kinase-like ATPase, C-terminal domain"/>
    <property type="match status" value="1"/>
</dbReference>
<dbReference type="FunFam" id="3.30.1370.100:FF:000001">
    <property type="entry name" value="Mismatch repair endonuclease pms1, putative"/>
    <property type="match status" value="1"/>
</dbReference>
<sequence length="1110" mass="120832">MERCRIFRTSLANCHNSGGVDNARAYCSQHEICAESPACGPIEPHRGQVRLPPPRNSNFWLVFYTSERLSSPSWSSSLRASTMENKAAIKPIDKTSIHKITSGQVVIDLQTAVKELVENSLDAGATSVEVRFKQYGLKSIEVIDNGSGIAEEYHDSIALKHYTSKLSSFSDLATVRTFGFRGEALSSLCALSESLVVTTATEPPMGVSLEMDTSGKVGKRTKVARQRGTTVMLMNLFSPLPVRRKEFERNVKREFGKALALLNAYALGPCCTAGTGVRLTVTNQVDKGQKNVQLRTSGASSTRAAVSALWGKKALDNIVDLDLTFEVEREKGSLRRLQTIGDAAPADLEPVTVTVKGLVSKFSVGAGRTGTDRQFFYINGRPCNLTKIQKAFNEVYRSFNANQAPFILADFILPTDSVDVNVSPDKRTIFVHSEGNLIVRLKAALEEAFAPSRSTYDVGGSQSQQKTQSTLAISTIRASTHKRARSEFEDVELLDEANVLPSTSRKGPAPPFPSPLADRAISEEPLFLSEDIDEDSHQPSASSALSSRPYAPAVGHPMSPTVSQMVNPDVAPRTELHGRRSPSSPVQPASPTVTQMIDERRLRKDDAMHIDDEDHPPVDRAPSPAVVPGREASVVMDTTAAAWSAAARPAKDIEVELVEDEQGPARKKWKSEPSFGGASVGQGGVRTGALAKKLQRTESSKKARDDLRNKLVGFARMGSQIPASRAHDEGDDEEEVGYTDGGRGADEDEAEDDELEPSSDVEQSIKKSAGLRHDEPRSLAKKGSPIVEDEIGQSSSKAIDLTSDDGLDDARIPPIFEDASSSSLRQDDPIPRPEVIRTTDQGHGDITLRFDLSRISDTWRRLHDEIASAFDDVSLPAEGRVPKDASLANTENNEGAADALARVIEKRDFAEMEIVGQFNLGFIVARRRKTGPGAAGEGGSTKGAAEMDDLFIVDQHAADEKYNFETLQQTTSIKSQRLFKPQAMELTASDELLALENMDVLRQNGFEVEEADADEGAHGARLYLAAQPVSKSTVFDMKDLEELIHLLRDRPTGQMVRCSKARAMFAMRACRKSVMVGMPLNKQQMSLVVSHMGLLGEANKHQLVPGNAVF</sequence>
<dbReference type="PROSITE" id="PS00058">
    <property type="entry name" value="DNA_MISMATCH_REPAIR_1"/>
    <property type="match status" value="1"/>
</dbReference>
<dbReference type="GO" id="GO:0032389">
    <property type="term" value="C:MutLalpha complex"/>
    <property type="evidence" value="ECO:0007669"/>
    <property type="project" value="TreeGrafter"/>
</dbReference>
<dbReference type="InterPro" id="IPR038973">
    <property type="entry name" value="MutL/Mlh/Pms-like"/>
</dbReference>
<dbReference type="Proteomes" id="UP001063166">
    <property type="component" value="Unassembled WGS sequence"/>
</dbReference>
<dbReference type="InterPro" id="IPR036890">
    <property type="entry name" value="HATPase_C_sf"/>
</dbReference>
<dbReference type="InterPro" id="IPR013507">
    <property type="entry name" value="DNA_mismatch_S5_2-like"/>
</dbReference>
<feature type="compositionally biased region" description="Basic and acidic residues" evidence="4">
    <location>
        <begin position="695"/>
        <end position="709"/>
    </location>
</feature>
<name>A0A9P3PVX7_LYOSH</name>
<feature type="domain" description="MutL C-terminal dimerisation" evidence="5">
    <location>
        <begin position="914"/>
        <end position="1080"/>
    </location>
</feature>
<evidence type="ECO:0000256" key="4">
    <source>
        <dbReference type="SAM" id="MobiDB-lite"/>
    </source>
</evidence>
<dbReference type="CDD" id="cd16926">
    <property type="entry name" value="HATPase_MutL-MLH-PMS-like"/>
    <property type="match status" value="1"/>
</dbReference>
<dbReference type="PANTHER" id="PTHR10073:SF52">
    <property type="entry name" value="MISMATCH REPAIR ENDONUCLEASE PMS2"/>
    <property type="match status" value="1"/>
</dbReference>
<evidence type="ECO:0000256" key="3">
    <source>
        <dbReference type="ARBA" id="ARBA00070941"/>
    </source>
</evidence>
<dbReference type="Pfam" id="PF13589">
    <property type="entry name" value="HATPase_c_3"/>
    <property type="match status" value="1"/>
</dbReference>
<evidence type="ECO:0000313" key="7">
    <source>
        <dbReference type="EMBL" id="GLB42573.1"/>
    </source>
</evidence>
<dbReference type="CDD" id="cd03484">
    <property type="entry name" value="MutL_Trans_hPMS_2_like"/>
    <property type="match status" value="1"/>
</dbReference>
<feature type="compositionally biased region" description="Low complexity" evidence="4">
    <location>
        <begin position="538"/>
        <end position="553"/>
    </location>
</feature>
<dbReference type="Pfam" id="PF01119">
    <property type="entry name" value="DNA_mis_repair"/>
    <property type="match status" value="1"/>
</dbReference>
<evidence type="ECO:0000256" key="1">
    <source>
        <dbReference type="ARBA" id="ARBA00006082"/>
    </source>
</evidence>
<feature type="compositionally biased region" description="Acidic residues" evidence="4">
    <location>
        <begin position="746"/>
        <end position="759"/>
    </location>
</feature>
<dbReference type="SUPFAM" id="SSF54211">
    <property type="entry name" value="Ribosomal protein S5 domain 2-like"/>
    <property type="match status" value="1"/>
</dbReference>
<feature type="compositionally biased region" description="Polar residues" evidence="4">
    <location>
        <begin position="581"/>
        <end position="595"/>
    </location>
</feature>
<dbReference type="Gene3D" id="3.30.1540.20">
    <property type="entry name" value="MutL, C-terminal domain, dimerisation subdomain"/>
    <property type="match status" value="1"/>
</dbReference>
<dbReference type="GO" id="GO:0030983">
    <property type="term" value="F:mismatched DNA binding"/>
    <property type="evidence" value="ECO:0007669"/>
    <property type="project" value="InterPro"/>
</dbReference>
<evidence type="ECO:0000256" key="2">
    <source>
        <dbReference type="ARBA" id="ARBA00022763"/>
    </source>
</evidence>
<feature type="compositionally biased region" description="Basic and acidic residues" evidence="4">
    <location>
        <begin position="825"/>
        <end position="840"/>
    </location>
</feature>
<dbReference type="SMART" id="SM01340">
    <property type="entry name" value="DNA_mis_repair"/>
    <property type="match status" value="1"/>
</dbReference>
<dbReference type="GO" id="GO:0016887">
    <property type="term" value="F:ATP hydrolysis activity"/>
    <property type="evidence" value="ECO:0007669"/>
    <property type="project" value="InterPro"/>
</dbReference>
<dbReference type="InterPro" id="IPR014721">
    <property type="entry name" value="Ribsml_uS5_D2-typ_fold_subgr"/>
</dbReference>
<dbReference type="GO" id="GO:0140664">
    <property type="term" value="F:ATP-dependent DNA damage sensor activity"/>
    <property type="evidence" value="ECO:0007669"/>
    <property type="project" value="InterPro"/>
</dbReference>
<keyword evidence="8" id="KW-1185">Reference proteome</keyword>
<keyword evidence="2" id="KW-0227">DNA damage</keyword>
<dbReference type="InterPro" id="IPR020568">
    <property type="entry name" value="Ribosomal_Su5_D2-typ_SF"/>
</dbReference>
<dbReference type="InterPro" id="IPR014762">
    <property type="entry name" value="DNA_mismatch_repair_CS"/>
</dbReference>
<comment type="similarity">
    <text evidence="1">Belongs to the DNA mismatch repair MutL/HexB family.</text>
</comment>
<dbReference type="GO" id="GO:0005524">
    <property type="term" value="F:ATP binding"/>
    <property type="evidence" value="ECO:0007669"/>
    <property type="project" value="InterPro"/>
</dbReference>
<dbReference type="InterPro" id="IPR042121">
    <property type="entry name" value="MutL_C_regsub"/>
</dbReference>
<dbReference type="Gene3D" id="3.30.1370.100">
    <property type="entry name" value="MutL, C-terminal domain, regulatory subdomain"/>
    <property type="match status" value="1"/>
</dbReference>
<feature type="region of interest" description="Disordered" evidence="4">
    <location>
        <begin position="532"/>
        <end position="600"/>
    </location>
</feature>
<comment type="caution">
    <text evidence="7">The sequence shown here is derived from an EMBL/GenBank/DDBJ whole genome shotgun (WGS) entry which is preliminary data.</text>
</comment>
<evidence type="ECO:0000313" key="8">
    <source>
        <dbReference type="Proteomes" id="UP001063166"/>
    </source>
</evidence>
<dbReference type="SUPFAM" id="SSF118116">
    <property type="entry name" value="DNA mismatch repair protein MutL"/>
    <property type="match status" value="1"/>
</dbReference>
<dbReference type="PANTHER" id="PTHR10073">
    <property type="entry name" value="DNA MISMATCH REPAIR PROTEIN MLH, PMS, MUTL"/>
    <property type="match status" value="1"/>
</dbReference>
<accession>A0A9P3PVX7</accession>
<evidence type="ECO:0000259" key="6">
    <source>
        <dbReference type="SMART" id="SM01340"/>
    </source>
</evidence>
<dbReference type="Pfam" id="PF08676">
    <property type="entry name" value="MutL_C"/>
    <property type="match status" value="1"/>
</dbReference>
<dbReference type="InterPro" id="IPR014790">
    <property type="entry name" value="MutL_C"/>
</dbReference>
<dbReference type="InterPro" id="IPR002099">
    <property type="entry name" value="MutL/Mlh/PMS"/>
</dbReference>
<dbReference type="GO" id="GO:0000710">
    <property type="term" value="P:meiotic mismatch repair"/>
    <property type="evidence" value="ECO:0007669"/>
    <property type="project" value="UniProtKB-ARBA"/>
</dbReference>
<dbReference type="Gene3D" id="3.30.230.10">
    <property type="match status" value="1"/>
</dbReference>
<dbReference type="SMART" id="SM00853">
    <property type="entry name" value="MutL_C"/>
    <property type="match status" value="1"/>
</dbReference>
<reference evidence="7" key="1">
    <citation type="submission" date="2022-07" db="EMBL/GenBank/DDBJ databases">
        <title>The genome of Lyophyllum shimeji provides insight into the initial evolution of ectomycorrhizal fungal genome.</title>
        <authorList>
            <person name="Kobayashi Y."/>
            <person name="Shibata T."/>
            <person name="Hirakawa H."/>
            <person name="Shigenobu S."/>
            <person name="Nishiyama T."/>
            <person name="Yamada A."/>
            <person name="Hasebe M."/>
            <person name="Kawaguchi M."/>
        </authorList>
    </citation>
    <scope>NUCLEOTIDE SEQUENCE</scope>
    <source>
        <strain evidence="7">AT787</strain>
    </source>
</reference>
<dbReference type="NCBIfam" id="TIGR00585">
    <property type="entry name" value="mutl"/>
    <property type="match status" value="1"/>
</dbReference>
<dbReference type="AlphaFoldDB" id="A0A9P3PVX7"/>